<gene>
    <name evidence="1" type="ORF">J7I42_33475</name>
</gene>
<dbReference type="Proteomes" id="UP000677244">
    <property type="component" value="Unassembled WGS sequence"/>
</dbReference>
<dbReference type="InterPro" id="IPR029278">
    <property type="entry name" value="Imm26"/>
</dbReference>
<proteinExistence type="predicted"/>
<organism evidence="1 2">
    <name type="scientific">Niastella soli</name>
    <dbReference type="NCBI Taxonomy" id="2821487"/>
    <lineage>
        <taxon>Bacteria</taxon>
        <taxon>Pseudomonadati</taxon>
        <taxon>Bacteroidota</taxon>
        <taxon>Chitinophagia</taxon>
        <taxon>Chitinophagales</taxon>
        <taxon>Chitinophagaceae</taxon>
        <taxon>Niastella</taxon>
    </lineage>
</organism>
<evidence type="ECO:0008006" key="3">
    <source>
        <dbReference type="Google" id="ProtNLM"/>
    </source>
</evidence>
<dbReference type="Pfam" id="PF15428">
    <property type="entry name" value="Imm26"/>
    <property type="match status" value="1"/>
</dbReference>
<keyword evidence="2" id="KW-1185">Reference proteome</keyword>
<dbReference type="RefSeq" id="WP_209144640.1">
    <property type="nucleotide sequence ID" value="NZ_JAGHKO010000024.1"/>
</dbReference>
<reference evidence="1 2" key="1">
    <citation type="submission" date="2021-03" db="EMBL/GenBank/DDBJ databases">
        <title>Assistant Professor.</title>
        <authorList>
            <person name="Huq M.A."/>
        </authorList>
    </citation>
    <scope>NUCLEOTIDE SEQUENCE [LARGE SCALE GENOMIC DNA]</scope>
    <source>
        <strain evidence="1 2">MAH-29</strain>
    </source>
</reference>
<evidence type="ECO:0000313" key="1">
    <source>
        <dbReference type="EMBL" id="MBO9205247.1"/>
    </source>
</evidence>
<protein>
    <recommendedName>
        <fullName evidence="3">DUF402 domain-containing protein</fullName>
    </recommendedName>
</protein>
<comment type="caution">
    <text evidence="1">The sequence shown here is derived from an EMBL/GenBank/DDBJ whole genome shotgun (WGS) entry which is preliminary data.</text>
</comment>
<accession>A0ABS3Z515</accession>
<sequence length="164" mass="19235">MAVKLKVGDLIKIPFKEGWHTYGRVLIDESFAFYDCPSKDERIDYDNIIKCDILFTAHVNFSTIKSGYWTKILNIPLEGKLENFYPRYFTPSPTSVENLNFYEVYKEEIEDAIKKDWIKTGKIQLAGTHDRIHVESRINDYYNGVRNVHNERLIALFKKMFGLG</sequence>
<evidence type="ECO:0000313" key="2">
    <source>
        <dbReference type="Proteomes" id="UP000677244"/>
    </source>
</evidence>
<dbReference type="EMBL" id="JAGHKO010000024">
    <property type="protein sequence ID" value="MBO9205247.1"/>
    <property type="molecule type" value="Genomic_DNA"/>
</dbReference>
<name>A0ABS3Z515_9BACT</name>